<organism evidence="1 2">
    <name type="scientific">Roseovarius atlanticus</name>
    <dbReference type="NCBI Taxonomy" id="1641875"/>
    <lineage>
        <taxon>Bacteria</taxon>
        <taxon>Pseudomonadati</taxon>
        <taxon>Pseudomonadota</taxon>
        <taxon>Alphaproteobacteria</taxon>
        <taxon>Rhodobacterales</taxon>
        <taxon>Roseobacteraceae</taxon>
        <taxon>Roseovarius</taxon>
    </lineage>
</organism>
<evidence type="ECO:0000313" key="1">
    <source>
        <dbReference type="EMBL" id="KRS10544.1"/>
    </source>
</evidence>
<dbReference type="Proteomes" id="UP000051295">
    <property type="component" value="Unassembled WGS sequence"/>
</dbReference>
<dbReference type="PATRIC" id="fig|1641875.4.peg.2643"/>
<protein>
    <submittedName>
        <fullName evidence="1">Uncharacterized protein</fullName>
    </submittedName>
</protein>
<keyword evidence="2" id="KW-1185">Reference proteome</keyword>
<evidence type="ECO:0000313" key="2">
    <source>
        <dbReference type="Proteomes" id="UP000051295"/>
    </source>
</evidence>
<accession>A0A0T5NP55</accession>
<gene>
    <name evidence="1" type="ORF">XM53_20420</name>
</gene>
<dbReference type="STRING" id="1641875.XM53_20420"/>
<proteinExistence type="predicted"/>
<sequence length="117" mass="12743">MAAMRTSQTLFPALYPIIFDLTPGCELTETSVKRNIMEILGSGSGVPLMTSKYTFENHGFEEIEASEGMTNAAAYTKECSGGRSDCCTRTCSADATFVASDEDWAKFLDVRGGQIQY</sequence>
<dbReference type="AlphaFoldDB" id="A0A0T5NP55"/>
<reference evidence="1 2" key="1">
    <citation type="submission" date="2015-04" db="EMBL/GenBank/DDBJ databases">
        <title>The draft genome sequence of Roseovarius sp.R12b.</title>
        <authorList>
            <person name="Li G."/>
            <person name="Lai Q."/>
            <person name="Shao Z."/>
            <person name="Yan P."/>
        </authorList>
    </citation>
    <scope>NUCLEOTIDE SEQUENCE [LARGE SCALE GENOMIC DNA]</scope>
    <source>
        <strain evidence="1 2">R12B</strain>
    </source>
</reference>
<dbReference type="EMBL" id="LAXJ01000029">
    <property type="protein sequence ID" value="KRS10544.1"/>
    <property type="molecule type" value="Genomic_DNA"/>
</dbReference>
<name>A0A0T5NP55_9RHOB</name>
<comment type="caution">
    <text evidence="1">The sequence shown here is derived from an EMBL/GenBank/DDBJ whole genome shotgun (WGS) entry which is preliminary data.</text>
</comment>